<dbReference type="PANTHER" id="PTHR47338">
    <property type="entry name" value="ZN(II)2CYS6 TRANSCRIPTION FACTOR (EUROFUNG)-RELATED"/>
    <property type="match status" value="1"/>
</dbReference>
<comment type="caution">
    <text evidence="7">The sequence shown here is derived from an EMBL/GenBank/DDBJ whole genome shotgun (WGS) entry which is preliminary data.</text>
</comment>
<name>A0A1S9S1A9_PENBI</name>
<dbReference type="PANTHER" id="PTHR47338:SF16">
    <property type="entry name" value="TRANSCRIPTION FACTOR, PUTATIVE (AFU_ORTHOLOGUE AFUA_2G09360)-RELATED"/>
    <property type="match status" value="1"/>
</dbReference>
<evidence type="ECO:0000256" key="3">
    <source>
        <dbReference type="ARBA" id="ARBA00023015"/>
    </source>
</evidence>
<proteinExistence type="predicted"/>
<evidence type="ECO:0000259" key="6">
    <source>
        <dbReference type="Pfam" id="PF04082"/>
    </source>
</evidence>
<comment type="subcellular location">
    <subcellularLocation>
        <location evidence="1">Nucleus</location>
    </subcellularLocation>
</comment>
<gene>
    <name evidence="7" type="ORF">PEBR_08641</name>
</gene>
<dbReference type="EMBL" id="LJBN01000001">
    <property type="protein sequence ID" value="OOQ91573.1"/>
    <property type="molecule type" value="Genomic_DNA"/>
</dbReference>
<keyword evidence="3" id="KW-0805">Transcription regulation</keyword>
<keyword evidence="5" id="KW-0539">Nucleus</keyword>
<reference evidence="8" key="1">
    <citation type="submission" date="2015-09" db="EMBL/GenBank/DDBJ databases">
        <authorList>
            <person name="Fill T.P."/>
            <person name="Baretta J.F."/>
            <person name="de Almeida L.G."/>
            <person name="Rocha M."/>
            <person name="de Souza D.H."/>
            <person name="Malavazi I."/>
            <person name="Cerdeira L.T."/>
            <person name="Hong H."/>
            <person name="Samborskyy M."/>
            <person name="de Vasconcelos A.T."/>
            <person name="Leadlay P."/>
            <person name="Rodrigues-Filho E."/>
        </authorList>
    </citation>
    <scope>NUCLEOTIDE SEQUENCE [LARGE SCALE GENOMIC DNA]</scope>
    <source>
        <strain evidence="8">LaBioMMi 136</strain>
    </source>
</reference>
<evidence type="ECO:0000256" key="2">
    <source>
        <dbReference type="ARBA" id="ARBA00022723"/>
    </source>
</evidence>
<dbReference type="Pfam" id="PF04082">
    <property type="entry name" value="Fungal_trans"/>
    <property type="match status" value="1"/>
</dbReference>
<dbReference type="GO" id="GO:0008270">
    <property type="term" value="F:zinc ion binding"/>
    <property type="evidence" value="ECO:0007669"/>
    <property type="project" value="InterPro"/>
</dbReference>
<dbReference type="InterPro" id="IPR050815">
    <property type="entry name" value="TF_fung"/>
</dbReference>
<dbReference type="InterPro" id="IPR007219">
    <property type="entry name" value="XnlR_reg_dom"/>
</dbReference>
<accession>A0A1S9S1A9</accession>
<sequence>MNTIFHSASFMRRHSEGSASKIIVYAICALSARYSHHQTLKATLPPERGKIYAEEAFRLLHPKLVIPSLETVQACLLLGQFLGGEGEYRTKHIYVGIARLHAEVIRLWEIPDDLPVVAREERRRTWLTVRISYQWSATDMGTEPIAVPCSQLSLPCVDDLSFHTGPAAGLQEGIGPTGPRYGLWCQMAGTLEIFDKVTCLLRQLSQSDGITFATYCSEAPLLAQQLRQWANNLPKTLQYSISNLQTLSELGLGRTFLAMHIGYHHFYQMLHFPFLDVSVAPGSTQFALGTSFFRDGALKCKNSANVVSEIVQTASTKKDCELLCHLYAHITVVSSCVHLHTLLLSEDAEELTMARERLLLNFRYLMILKAYWPAVDRSAHRLRVFQNLCRDSISNPFALDNWMARFLTEPTSIIAEREDTQIAIPSTDQPQISTVVQSTQDASGIAITTDTADLSGEWSLNAVPGFDSDSNMFSSLLNDRDLTTEDLVNNSLEWLLE</sequence>
<feature type="domain" description="Xylanolytic transcriptional activator regulatory" evidence="6">
    <location>
        <begin position="3"/>
        <end position="163"/>
    </location>
</feature>
<dbReference type="GO" id="GO:0005634">
    <property type="term" value="C:nucleus"/>
    <property type="evidence" value="ECO:0007669"/>
    <property type="project" value="UniProtKB-SubCell"/>
</dbReference>
<evidence type="ECO:0000256" key="1">
    <source>
        <dbReference type="ARBA" id="ARBA00004123"/>
    </source>
</evidence>
<dbReference type="GO" id="GO:0006351">
    <property type="term" value="P:DNA-templated transcription"/>
    <property type="evidence" value="ECO:0007669"/>
    <property type="project" value="InterPro"/>
</dbReference>
<evidence type="ECO:0000256" key="4">
    <source>
        <dbReference type="ARBA" id="ARBA00023163"/>
    </source>
</evidence>
<evidence type="ECO:0000256" key="5">
    <source>
        <dbReference type="ARBA" id="ARBA00023242"/>
    </source>
</evidence>
<organism evidence="7 8">
    <name type="scientific">Penicillium brasilianum</name>
    <dbReference type="NCBI Taxonomy" id="104259"/>
    <lineage>
        <taxon>Eukaryota</taxon>
        <taxon>Fungi</taxon>
        <taxon>Dikarya</taxon>
        <taxon>Ascomycota</taxon>
        <taxon>Pezizomycotina</taxon>
        <taxon>Eurotiomycetes</taxon>
        <taxon>Eurotiomycetidae</taxon>
        <taxon>Eurotiales</taxon>
        <taxon>Aspergillaceae</taxon>
        <taxon>Penicillium</taxon>
    </lineage>
</organism>
<keyword evidence="2" id="KW-0479">Metal-binding</keyword>
<dbReference type="GO" id="GO:0003677">
    <property type="term" value="F:DNA binding"/>
    <property type="evidence" value="ECO:0007669"/>
    <property type="project" value="InterPro"/>
</dbReference>
<evidence type="ECO:0000313" key="7">
    <source>
        <dbReference type="EMBL" id="OOQ91573.1"/>
    </source>
</evidence>
<dbReference type="AlphaFoldDB" id="A0A1S9S1A9"/>
<protein>
    <submittedName>
        <fullName evidence="7">C6 transcription factor</fullName>
    </submittedName>
</protein>
<evidence type="ECO:0000313" key="8">
    <source>
        <dbReference type="Proteomes" id="UP000190744"/>
    </source>
</evidence>
<dbReference type="GO" id="GO:0000981">
    <property type="term" value="F:DNA-binding transcription factor activity, RNA polymerase II-specific"/>
    <property type="evidence" value="ECO:0007669"/>
    <property type="project" value="InterPro"/>
</dbReference>
<dbReference type="CDD" id="cd12148">
    <property type="entry name" value="fungal_TF_MHR"/>
    <property type="match status" value="1"/>
</dbReference>
<dbReference type="Proteomes" id="UP000190744">
    <property type="component" value="Unassembled WGS sequence"/>
</dbReference>
<keyword evidence="4" id="KW-0804">Transcription</keyword>